<evidence type="ECO:0000313" key="3">
    <source>
        <dbReference type="Proteomes" id="UP001432322"/>
    </source>
</evidence>
<name>A0AAV5UVA2_9BILA</name>
<dbReference type="AlphaFoldDB" id="A0AAV5UVA2"/>
<evidence type="ECO:0000313" key="2">
    <source>
        <dbReference type="EMBL" id="GMT10653.1"/>
    </source>
</evidence>
<gene>
    <name evidence="2" type="ORF">PFISCL1PPCAC_1950</name>
</gene>
<evidence type="ECO:0000256" key="1">
    <source>
        <dbReference type="SAM" id="Phobius"/>
    </source>
</evidence>
<organism evidence="2 3">
    <name type="scientific">Pristionchus fissidentatus</name>
    <dbReference type="NCBI Taxonomy" id="1538716"/>
    <lineage>
        <taxon>Eukaryota</taxon>
        <taxon>Metazoa</taxon>
        <taxon>Ecdysozoa</taxon>
        <taxon>Nematoda</taxon>
        <taxon>Chromadorea</taxon>
        <taxon>Rhabditida</taxon>
        <taxon>Rhabditina</taxon>
        <taxon>Diplogasteromorpha</taxon>
        <taxon>Diplogasteroidea</taxon>
        <taxon>Neodiplogasteridae</taxon>
        <taxon>Pristionchus</taxon>
    </lineage>
</organism>
<keyword evidence="1" id="KW-1133">Transmembrane helix</keyword>
<feature type="transmembrane region" description="Helical" evidence="1">
    <location>
        <begin position="45"/>
        <end position="64"/>
    </location>
</feature>
<comment type="caution">
    <text evidence="2">The sequence shown here is derived from an EMBL/GenBank/DDBJ whole genome shotgun (WGS) entry which is preliminary data.</text>
</comment>
<keyword evidence="1" id="KW-0472">Membrane</keyword>
<reference evidence="2" key="1">
    <citation type="submission" date="2023-10" db="EMBL/GenBank/DDBJ databases">
        <title>Genome assembly of Pristionchus species.</title>
        <authorList>
            <person name="Yoshida K."/>
            <person name="Sommer R.J."/>
        </authorList>
    </citation>
    <scope>NUCLEOTIDE SEQUENCE</scope>
    <source>
        <strain evidence="2">RS5133</strain>
    </source>
</reference>
<sequence length="84" mass="8581">STESHPSALQMSAFFSSFSTSTSVPAMISGPLSSSTSSPVSSSDLNLSIASFCIFSIFSISPVFSGSNFGLQKIGITGSSCNQI</sequence>
<proteinExistence type="predicted"/>
<keyword evidence="1" id="KW-0812">Transmembrane</keyword>
<feature type="non-terminal residue" evidence="2">
    <location>
        <position position="84"/>
    </location>
</feature>
<accession>A0AAV5UVA2</accession>
<dbReference type="Proteomes" id="UP001432322">
    <property type="component" value="Unassembled WGS sequence"/>
</dbReference>
<dbReference type="EMBL" id="BTSY01000001">
    <property type="protein sequence ID" value="GMT10653.1"/>
    <property type="molecule type" value="Genomic_DNA"/>
</dbReference>
<keyword evidence="3" id="KW-1185">Reference proteome</keyword>
<protein>
    <submittedName>
        <fullName evidence="2">Uncharacterized protein</fullName>
    </submittedName>
</protein>
<feature type="non-terminal residue" evidence="2">
    <location>
        <position position="1"/>
    </location>
</feature>